<evidence type="ECO:0000256" key="1">
    <source>
        <dbReference type="HAMAP-Rule" id="MF_03046"/>
    </source>
</evidence>
<dbReference type="Proteomes" id="UP000694904">
    <property type="component" value="Chromosome 2"/>
</dbReference>
<gene>
    <name evidence="3" type="primary">LOC108621319</name>
    <name evidence="1" type="synonym">e(y)2</name>
</gene>
<keyword evidence="1" id="KW-0804">Transcription</keyword>
<reference evidence="2" key="2">
    <citation type="journal article" date="2016" name="G3 (Bethesda)">
        <title>Genome Evolution in Three Species of Cactophilic Drosophila.</title>
        <authorList>
            <person name="Sanchez-Flores A."/>
            <person name="Penazola F."/>
            <person name="Carpinteyro-Ponce J."/>
            <person name="Nazario-Yepiz N."/>
            <person name="Abreu-Goodger C."/>
            <person name="Machado C.A."/>
            <person name="Markow T.A."/>
        </authorList>
    </citation>
    <scope>NUCLEOTIDE SEQUENCE [LARGE SCALE GENOMIC DNA]</scope>
</reference>
<dbReference type="Gene3D" id="1.10.246.140">
    <property type="match status" value="1"/>
</dbReference>
<keyword evidence="1" id="KW-0653">Protein transport</keyword>
<keyword evidence="1" id="KW-0509">mRNA transport</keyword>
<keyword evidence="2" id="KW-1185">Reference proteome</keyword>
<keyword evidence="1" id="KW-0805">Transcription regulation</keyword>
<sequence length="112" mass="12686">MADSKDTGTDSKFTYKSFLNSADTKELKDFLEKRLIDCGWRKDIEEMIRKKLKEGDSANVSREELAKSIIPDARAMVPNEVREEMMLRVREVLEAPVAASNDKEENSDGGIC</sequence>
<dbReference type="HAMAP" id="MF_03046">
    <property type="entry name" value="ENY2_Sus1"/>
    <property type="match status" value="1"/>
</dbReference>
<proteinExistence type="inferred from homology"/>
<keyword evidence="1" id="KW-0539">Nucleus</keyword>
<keyword evidence="1" id="KW-0813">Transport</keyword>
<keyword evidence="1" id="KW-0010">Activator</keyword>
<dbReference type="RefSeq" id="XP_017874045.1">
    <property type="nucleotide sequence ID" value="XM_018018556.1"/>
</dbReference>
<comment type="similarity">
    <text evidence="1">Belongs to the ENY2 family.</text>
</comment>
<comment type="subunit">
    <text evidence="1">Component of the nuclear pore complex (NPC)-associated AMEX complex (anchoring and mRNA export complex), composed of at least e(y)2 and xmas-2. Component of the SAGA transcription coactivator-HAT complexes, at least composed of Ada2b, e(y)2, Pcaf/Gcn5, Taf10 and Nipped-A/Trrap. Within the SAGA complex, e(y)2, Sgf11, and not/nonstop form an additional subcomplex of SAGA called the DUB module (deubiquitination module). Component of the THO complex, composed of at least e(y)2, HPR1, THO2, THOC5, THOC6 and THOC7. Interacts with e(y)1. Interacts with su(Hw) (via zinc fingers). Interacts with xmas-2; required for localization to the nuclear periphery. Interacts with the nuclear pore complex (NPC).</text>
</comment>
<organism evidence="2 3">
    <name type="scientific">Drosophila arizonae</name>
    <name type="common">Fruit fly</name>
    <dbReference type="NCBI Taxonomy" id="7263"/>
    <lineage>
        <taxon>Eukaryota</taxon>
        <taxon>Metazoa</taxon>
        <taxon>Ecdysozoa</taxon>
        <taxon>Arthropoda</taxon>
        <taxon>Hexapoda</taxon>
        <taxon>Insecta</taxon>
        <taxon>Pterygota</taxon>
        <taxon>Neoptera</taxon>
        <taxon>Endopterygota</taxon>
        <taxon>Diptera</taxon>
        <taxon>Brachycera</taxon>
        <taxon>Muscomorpha</taxon>
        <taxon>Ephydroidea</taxon>
        <taxon>Drosophilidae</taxon>
        <taxon>Drosophila</taxon>
    </lineage>
</organism>
<comment type="subcellular location">
    <subcellularLocation>
        <location evidence="1">Nucleus</location>
        <location evidence="1">Nucleoplasm</location>
    </subcellularLocation>
    <subcellularLocation>
        <location evidence="1">Cytoplasm</location>
    </subcellularLocation>
</comment>
<dbReference type="PANTHER" id="PTHR12514">
    <property type="entry name" value="ENHANCER OF YELLOW 2 TRANSCRIPTION FACTOR"/>
    <property type="match status" value="1"/>
</dbReference>
<evidence type="ECO:0000313" key="3">
    <source>
        <dbReference type="RefSeq" id="XP_017874045.1"/>
    </source>
</evidence>
<keyword evidence="1" id="KW-0811">Translocation</keyword>
<comment type="function">
    <text evidence="1">Involved in mRNA export coupled transcription activation by association with both the AMEX and the SAGA complexes. The SAGA complex is a multiprotein complex that activates transcription by remodeling chromatin and mediating histone acetylation and deubiquitination. Within the SAGA complex, participates to a subcomplex that specifically deubiquitinates histone H2B. The SAGA complex is recruited to specific gene promoters by activators, where it is required for transcription. Required for nuclear receptor-mediated transactivation. Involved in transcription elongation by recruiting the THO complex onto nascent mRNA. The AMEX complex functions in docking export-competent ribonucleoprotein particles (mRNPs) to the nuclear entrance of the nuclear pore complex (nuclear basket). AMEX participates in mRNA export and accurate chromatin positioning in the nucleus by tethering genes to the nuclear periphery.</text>
</comment>
<dbReference type="Pfam" id="PF10163">
    <property type="entry name" value="EnY2"/>
    <property type="match status" value="1"/>
</dbReference>
<name>A0ABM1Q3K9_DROAR</name>
<reference evidence="2" key="1">
    <citation type="journal article" date="1997" name="Nucleic Acids Res.">
        <title>tRNAscan-SE: a program for improved detection of transfer RNA genes in genomic sequence.</title>
        <authorList>
            <person name="Lowe T.M."/>
            <person name="Eddy S.R."/>
        </authorList>
    </citation>
    <scope>NUCLEOTIDE SEQUENCE [LARGE SCALE GENOMIC DNA]</scope>
</reference>
<dbReference type="InterPro" id="IPR018783">
    <property type="entry name" value="TF_ENY2"/>
</dbReference>
<dbReference type="GeneID" id="108621319"/>
<accession>A0ABM1Q3K9</accession>
<dbReference type="InterPro" id="IPR038212">
    <property type="entry name" value="TF_EnY2_sf"/>
</dbReference>
<evidence type="ECO:0000313" key="2">
    <source>
        <dbReference type="Proteomes" id="UP000694904"/>
    </source>
</evidence>
<keyword evidence="1" id="KW-0963">Cytoplasm</keyword>
<reference evidence="3" key="3">
    <citation type="submission" date="2025-08" db="UniProtKB">
        <authorList>
            <consortium name="RefSeq"/>
        </authorList>
    </citation>
    <scope>IDENTIFICATION</scope>
    <source>
        <tissue evidence="3">Whole organism</tissue>
    </source>
</reference>
<keyword evidence="1" id="KW-0156">Chromatin regulator</keyword>
<protein>
    <recommendedName>
        <fullName evidence="1">Enhancer of yellow 2 transcription factor</fullName>
    </recommendedName>
</protein>